<evidence type="ECO:0000256" key="2">
    <source>
        <dbReference type="ARBA" id="ARBA00022475"/>
    </source>
</evidence>
<dbReference type="InterPro" id="IPR043760">
    <property type="entry name" value="PycTM_dom"/>
</dbReference>
<proteinExistence type="predicted"/>
<dbReference type="AlphaFoldDB" id="A0A549TIA5"/>
<dbReference type="EMBL" id="VJMG01000003">
    <property type="protein sequence ID" value="TRL42965.1"/>
    <property type="molecule type" value="Genomic_DNA"/>
</dbReference>
<keyword evidence="5 8" id="KW-1133">Transmembrane helix</keyword>
<name>A0A549TIA5_9HYPH</name>
<evidence type="ECO:0000313" key="10">
    <source>
        <dbReference type="EMBL" id="TRL42965.1"/>
    </source>
</evidence>
<feature type="domain" description="Pycsar effector protein" evidence="9">
    <location>
        <begin position="14"/>
        <end position="163"/>
    </location>
</feature>
<evidence type="ECO:0000256" key="6">
    <source>
        <dbReference type="ARBA" id="ARBA00023118"/>
    </source>
</evidence>
<evidence type="ECO:0000256" key="1">
    <source>
        <dbReference type="ARBA" id="ARBA00004236"/>
    </source>
</evidence>
<feature type="transmembrane region" description="Helical" evidence="8">
    <location>
        <begin position="27"/>
        <end position="43"/>
    </location>
</feature>
<keyword evidence="3 8" id="KW-0812">Transmembrane</keyword>
<keyword evidence="2" id="KW-1003">Cell membrane</keyword>
<protein>
    <recommendedName>
        <fullName evidence="9">Pycsar effector protein domain-containing protein</fullName>
    </recommendedName>
</protein>
<dbReference type="Proteomes" id="UP000316801">
    <property type="component" value="Unassembled WGS sequence"/>
</dbReference>
<organism evidence="10 11">
    <name type="scientific">Rhizobium straminoryzae</name>
    <dbReference type="NCBI Taxonomy" id="1387186"/>
    <lineage>
        <taxon>Bacteria</taxon>
        <taxon>Pseudomonadati</taxon>
        <taxon>Pseudomonadota</taxon>
        <taxon>Alphaproteobacteria</taxon>
        <taxon>Hyphomicrobiales</taxon>
        <taxon>Rhizobiaceae</taxon>
        <taxon>Rhizobium/Agrobacterium group</taxon>
        <taxon>Rhizobium</taxon>
    </lineage>
</organism>
<feature type="transmembrane region" description="Helical" evidence="8">
    <location>
        <begin position="141"/>
        <end position="165"/>
    </location>
</feature>
<comment type="subcellular location">
    <subcellularLocation>
        <location evidence="1">Cell membrane</location>
    </subcellularLocation>
</comment>
<keyword evidence="6" id="KW-0051">Antiviral defense</keyword>
<keyword evidence="11" id="KW-1185">Reference proteome</keyword>
<feature type="transmembrane region" description="Helical" evidence="8">
    <location>
        <begin position="55"/>
        <end position="81"/>
    </location>
</feature>
<keyword evidence="7 8" id="KW-0472">Membrane</keyword>
<dbReference type="Pfam" id="PF18967">
    <property type="entry name" value="PycTM"/>
    <property type="match status" value="1"/>
</dbReference>
<dbReference type="GO" id="GO:0051607">
    <property type="term" value="P:defense response to virus"/>
    <property type="evidence" value="ECO:0007669"/>
    <property type="project" value="UniProtKB-KW"/>
</dbReference>
<comment type="caution">
    <text evidence="10">The sequence shown here is derived from an EMBL/GenBank/DDBJ whole genome shotgun (WGS) entry which is preliminary data.</text>
</comment>
<reference evidence="10 11" key="1">
    <citation type="submission" date="2019-07" db="EMBL/GenBank/DDBJ databases">
        <title>Ln-dependent methylotrophs.</title>
        <authorList>
            <person name="Tani A."/>
        </authorList>
    </citation>
    <scope>NUCLEOTIDE SEQUENCE [LARGE SCALE GENOMIC DNA]</scope>
    <source>
        <strain evidence="10 11">SM12</strain>
    </source>
</reference>
<accession>A0A549TIA5</accession>
<evidence type="ECO:0000256" key="4">
    <source>
        <dbReference type="ARBA" id="ARBA00022741"/>
    </source>
</evidence>
<sequence>MEESKKNFAAYHDAYLRQYIQQADTKSSWLFAASSTISLWIVSNDRYAGFLQGGPFSWGAALILVPLALLLISCFFAFNAIRPRSRTAKAKGIIYFSNVANYASPEDFIAAVEGCSDTDIFRERLKAQYHMSKICAQKYQCLYYGSYTAVAGITLVAIVHLILMFM</sequence>
<gene>
    <name evidence="10" type="ORF">FNA46_00700</name>
</gene>
<evidence type="ECO:0000259" key="9">
    <source>
        <dbReference type="Pfam" id="PF18967"/>
    </source>
</evidence>
<dbReference type="GO" id="GO:0005886">
    <property type="term" value="C:plasma membrane"/>
    <property type="evidence" value="ECO:0007669"/>
    <property type="project" value="UniProtKB-SubCell"/>
</dbReference>
<keyword evidence="4" id="KW-0547">Nucleotide-binding</keyword>
<evidence type="ECO:0000313" key="11">
    <source>
        <dbReference type="Proteomes" id="UP000316801"/>
    </source>
</evidence>
<dbReference type="RefSeq" id="WP_142880414.1">
    <property type="nucleotide sequence ID" value="NZ_VJMG01000003.1"/>
</dbReference>
<evidence type="ECO:0000256" key="5">
    <source>
        <dbReference type="ARBA" id="ARBA00022989"/>
    </source>
</evidence>
<evidence type="ECO:0000256" key="7">
    <source>
        <dbReference type="ARBA" id="ARBA00023136"/>
    </source>
</evidence>
<evidence type="ECO:0000256" key="8">
    <source>
        <dbReference type="SAM" id="Phobius"/>
    </source>
</evidence>
<evidence type="ECO:0000256" key="3">
    <source>
        <dbReference type="ARBA" id="ARBA00022692"/>
    </source>
</evidence>
<dbReference type="GO" id="GO:0000166">
    <property type="term" value="F:nucleotide binding"/>
    <property type="evidence" value="ECO:0007669"/>
    <property type="project" value="UniProtKB-KW"/>
</dbReference>